<dbReference type="Proteomes" id="UP000030649">
    <property type="component" value="Unassembled WGS sequence"/>
</dbReference>
<dbReference type="AlphaFoldDB" id="U1MNH4"/>
<evidence type="ECO:0000313" key="1">
    <source>
        <dbReference type="EMBL" id="ERG91379.1"/>
    </source>
</evidence>
<name>U1MNH4_9EURY</name>
<evidence type="ECO:0000313" key="2">
    <source>
        <dbReference type="Proteomes" id="UP000030649"/>
    </source>
</evidence>
<protein>
    <submittedName>
        <fullName evidence="1">Uncharacterized protein</fullName>
    </submittedName>
</protein>
<proteinExistence type="predicted"/>
<organism evidence="1 2">
    <name type="scientific">Haloquadratum walsbyi J07HQW1</name>
    <dbReference type="NCBI Taxonomy" id="1238424"/>
    <lineage>
        <taxon>Archaea</taxon>
        <taxon>Methanobacteriati</taxon>
        <taxon>Methanobacteriota</taxon>
        <taxon>Stenosarchaea group</taxon>
        <taxon>Halobacteria</taxon>
        <taxon>Halobacteriales</taxon>
        <taxon>Haloferacaceae</taxon>
        <taxon>Haloquadratum</taxon>
    </lineage>
</organism>
<dbReference type="SUPFAM" id="SSF53335">
    <property type="entry name" value="S-adenosyl-L-methionine-dependent methyltransferases"/>
    <property type="match status" value="1"/>
</dbReference>
<dbReference type="Gene3D" id="3.40.50.150">
    <property type="entry name" value="Vaccinia Virus protein VP39"/>
    <property type="match status" value="1"/>
</dbReference>
<dbReference type="STRING" id="1238424.J07HQW1_01413"/>
<dbReference type="EMBL" id="KE356560">
    <property type="protein sequence ID" value="ERG91379.1"/>
    <property type="molecule type" value="Genomic_DNA"/>
</dbReference>
<sequence>MLGHVRPDSTAQTTIEQLGSILRPNGRVVCSVHRQLEDTRSRELTRHADGYEITQRDEQCPTEDDTFEWSVTFTMTHNITGETRRTTTTTTLRAFTPSELSKWFERAGFEAVQTRRREYVDGPAESDRAFLLTAQCPG</sequence>
<reference evidence="1 2" key="1">
    <citation type="journal article" date="2013" name="PLoS ONE">
        <title>Assembly-driven community genomics of a hypersaline microbial ecosystem.</title>
        <authorList>
            <person name="Podell S."/>
            <person name="Ugalde J.A."/>
            <person name="Narasingarao P."/>
            <person name="Banfield J.F."/>
            <person name="Heidelberg K.B."/>
            <person name="Allen E.E."/>
        </authorList>
    </citation>
    <scope>NUCLEOTIDE SEQUENCE [LARGE SCALE GENOMIC DNA]</scope>
    <source>
        <strain evidence="2">J07HQW1</strain>
    </source>
</reference>
<dbReference type="InterPro" id="IPR029063">
    <property type="entry name" value="SAM-dependent_MTases_sf"/>
</dbReference>
<accession>U1MNH4</accession>
<dbReference type="HOGENOM" id="CLU_1850593_0_0_2"/>
<gene>
    <name evidence="1" type="ORF">J07HQW1_01413</name>
</gene>